<gene>
    <name evidence="23" type="ORF">SERLADRAFT_447884</name>
</gene>
<evidence type="ECO:0000256" key="14">
    <source>
        <dbReference type="ARBA" id="ARBA00022989"/>
    </source>
</evidence>
<comment type="subcellular location">
    <subcellularLocation>
        <location evidence="2">Membrane</location>
        <topology evidence="2">Single-pass type I membrane protein</topology>
    </subcellularLocation>
</comment>
<protein>
    <recommendedName>
        <fullName evidence="3">non-specific serine/threonine protein kinase</fullName>
        <ecNumber evidence="3">2.7.11.1</ecNumber>
    </recommendedName>
</protein>
<evidence type="ECO:0000256" key="13">
    <source>
        <dbReference type="ARBA" id="ARBA00022842"/>
    </source>
</evidence>
<dbReference type="OrthoDB" id="63989at2759"/>
<dbReference type="InterPro" id="IPR018391">
    <property type="entry name" value="PQQ_b-propeller_rpt"/>
</dbReference>
<feature type="region of interest" description="Disordered" evidence="19">
    <location>
        <begin position="917"/>
        <end position="943"/>
    </location>
</feature>
<dbReference type="Gene3D" id="3.30.200.20">
    <property type="entry name" value="Phosphorylase Kinase, domain 1"/>
    <property type="match status" value="1"/>
</dbReference>
<evidence type="ECO:0000256" key="10">
    <source>
        <dbReference type="ARBA" id="ARBA00022777"/>
    </source>
</evidence>
<dbReference type="PANTHER" id="PTHR13954:SF6">
    <property type="entry name" value="NON-SPECIFIC SERINE_THREONINE PROTEIN KINASE"/>
    <property type="match status" value="1"/>
</dbReference>
<dbReference type="EMBL" id="GL945432">
    <property type="protein sequence ID" value="EGO26765.1"/>
    <property type="molecule type" value="Genomic_DNA"/>
</dbReference>
<comment type="catalytic activity">
    <reaction evidence="17">
        <text>L-threonyl-[protein] + ATP = O-phospho-L-threonyl-[protein] + ADP + H(+)</text>
        <dbReference type="Rhea" id="RHEA:46608"/>
        <dbReference type="Rhea" id="RHEA-COMP:11060"/>
        <dbReference type="Rhea" id="RHEA-COMP:11605"/>
        <dbReference type="ChEBI" id="CHEBI:15378"/>
        <dbReference type="ChEBI" id="CHEBI:30013"/>
        <dbReference type="ChEBI" id="CHEBI:30616"/>
        <dbReference type="ChEBI" id="CHEBI:61977"/>
        <dbReference type="ChEBI" id="CHEBI:456216"/>
        <dbReference type="EC" id="2.7.11.1"/>
    </reaction>
    <physiologicalReaction direction="left-to-right" evidence="17">
        <dbReference type="Rhea" id="RHEA:46609"/>
    </physiologicalReaction>
</comment>
<dbReference type="InterPro" id="IPR011047">
    <property type="entry name" value="Quinoprotein_ADH-like_sf"/>
</dbReference>
<evidence type="ECO:0000256" key="2">
    <source>
        <dbReference type="ARBA" id="ARBA00004479"/>
    </source>
</evidence>
<dbReference type="InterPro" id="IPR045133">
    <property type="entry name" value="IRE1/2-like"/>
</dbReference>
<keyword evidence="6" id="KW-0812">Transmembrane</keyword>
<keyword evidence="15" id="KW-0472">Membrane</keyword>
<dbReference type="RefSeq" id="XP_007316938.1">
    <property type="nucleotide sequence ID" value="XM_007316876.1"/>
</dbReference>
<evidence type="ECO:0000256" key="18">
    <source>
        <dbReference type="ARBA" id="ARBA00048977"/>
    </source>
</evidence>
<dbReference type="Gene3D" id="2.130.10.10">
    <property type="entry name" value="YVTN repeat-like/Quinoprotein amine dehydrogenase"/>
    <property type="match status" value="1"/>
</dbReference>
<dbReference type="GO" id="GO:0006397">
    <property type="term" value="P:mRNA processing"/>
    <property type="evidence" value="ECO:0007669"/>
    <property type="project" value="InterPro"/>
</dbReference>
<dbReference type="GO" id="GO:1990604">
    <property type="term" value="C:IRE1-TRAF2-ASK1 complex"/>
    <property type="evidence" value="ECO:0007669"/>
    <property type="project" value="TreeGrafter"/>
</dbReference>
<evidence type="ECO:0000256" key="4">
    <source>
        <dbReference type="ARBA" id="ARBA00022527"/>
    </source>
</evidence>
<evidence type="ECO:0000256" key="8">
    <source>
        <dbReference type="ARBA" id="ARBA00022729"/>
    </source>
</evidence>
<evidence type="ECO:0000256" key="5">
    <source>
        <dbReference type="ARBA" id="ARBA00022679"/>
    </source>
</evidence>
<name>F8NRH2_SERL9</name>
<keyword evidence="11" id="KW-0378">Hydrolase</keyword>
<feature type="compositionally biased region" description="Low complexity" evidence="19">
    <location>
        <begin position="927"/>
        <end position="938"/>
    </location>
</feature>
<dbReference type="HOGENOM" id="CLU_004875_2_1_1"/>
<dbReference type="Proteomes" id="UP000008064">
    <property type="component" value="Unassembled WGS sequence"/>
</dbReference>
<dbReference type="GO" id="GO:0005524">
    <property type="term" value="F:ATP binding"/>
    <property type="evidence" value="ECO:0007669"/>
    <property type="project" value="UniProtKB-KW"/>
</dbReference>
<dbReference type="Pfam" id="PF06479">
    <property type="entry name" value="Ribonuc_2-5A"/>
    <property type="match status" value="1"/>
</dbReference>
<dbReference type="InterPro" id="IPR008271">
    <property type="entry name" value="Ser/Thr_kinase_AS"/>
</dbReference>
<dbReference type="Pfam" id="PF00069">
    <property type="entry name" value="Pkinase"/>
    <property type="match status" value="1"/>
</dbReference>
<evidence type="ECO:0000256" key="7">
    <source>
        <dbReference type="ARBA" id="ARBA00022723"/>
    </source>
</evidence>
<feature type="domain" description="Protein kinase" evidence="21">
    <location>
        <begin position="728"/>
        <end position="1028"/>
    </location>
</feature>
<comment type="cofactor">
    <cofactor evidence="1">
        <name>Mg(2+)</name>
        <dbReference type="ChEBI" id="CHEBI:18420"/>
    </cofactor>
</comment>
<dbReference type="GO" id="GO:0070059">
    <property type="term" value="P:intrinsic apoptotic signaling pathway in response to endoplasmic reticulum stress"/>
    <property type="evidence" value="ECO:0007669"/>
    <property type="project" value="TreeGrafter"/>
</dbReference>
<dbReference type="GO" id="GO:0051082">
    <property type="term" value="F:unfolded protein binding"/>
    <property type="evidence" value="ECO:0007669"/>
    <property type="project" value="TreeGrafter"/>
</dbReference>
<feature type="compositionally biased region" description="Basic residues" evidence="19">
    <location>
        <begin position="654"/>
        <end position="668"/>
    </location>
</feature>
<keyword evidence="4" id="KW-0723">Serine/threonine-protein kinase</keyword>
<dbReference type="GO" id="GO:0004521">
    <property type="term" value="F:RNA endonuclease activity"/>
    <property type="evidence" value="ECO:0007669"/>
    <property type="project" value="InterPro"/>
</dbReference>
<evidence type="ECO:0000256" key="3">
    <source>
        <dbReference type="ARBA" id="ARBA00012513"/>
    </source>
</evidence>
<dbReference type="CDD" id="cd13982">
    <property type="entry name" value="STKc_IRE1"/>
    <property type="match status" value="1"/>
</dbReference>
<dbReference type="GO" id="GO:0046872">
    <property type="term" value="F:metal ion binding"/>
    <property type="evidence" value="ECO:0007669"/>
    <property type="project" value="UniProtKB-KW"/>
</dbReference>
<feature type="signal peptide" evidence="20">
    <location>
        <begin position="1"/>
        <end position="20"/>
    </location>
</feature>
<feature type="compositionally biased region" description="Basic and acidic residues" evidence="19">
    <location>
        <begin position="578"/>
        <end position="588"/>
    </location>
</feature>
<evidence type="ECO:0000256" key="11">
    <source>
        <dbReference type="ARBA" id="ARBA00022801"/>
    </source>
</evidence>
<dbReference type="Gene3D" id="1.10.510.10">
    <property type="entry name" value="Transferase(Phosphotransferase) domain 1"/>
    <property type="match status" value="1"/>
</dbReference>
<dbReference type="InterPro" id="IPR015943">
    <property type="entry name" value="WD40/YVTN_repeat-like_dom_sf"/>
</dbReference>
<dbReference type="CDD" id="cd10422">
    <property type="entry name" value="RNase_Ire1"/>
    <property type="match status" value="1"/>
</dbReference>
<keyword evidence="7" id="KW-0479">Metal-binding</keyword>
<dbReference type="PROSITE" id="PS51392">
    <property type="entry name" value="KEN"/>
    <property type="match status" value="1"/>
</dbReference>
<feature type="region of interest" description="Disordered" evidence="19">
    <location>
        <begin position="563"/>
        <end position="593"/>
    </location>
</feature>
<keyword evidence="8 20" id="KW-0732">Signal</keyword>
<accession>F8NRH2</accession>
<keyword evidence="12" id="KW-0067">ATP-binding</keyword>
<proteinExistence type="predicted"/>
<evidence type="ECO:0000256" key="1">
    <source>
        <dbReference type="ARBA" id="ARBA00001946"/>
    </source>
</evidence>
<dbReference type="AlphaFoldDB" id="F8NRH2"/>
<keyword evidence="16" id="KW-0325">Glycoprotein</keyword>
<evidence type="ECO:0000256" key="12">
    <source>
        <dbReference type="ARBA" id="ARBA00022840"/>
    </source>
</evidence>
<evidence type="ECO:0000256" key="16">
    <source>
        <dbReference type="ARBA" id="ARBA00023180"/>
    </source>
</evidence>
<evidence type="ECO:0000256" key="17">
    <source>
        <dbReference type="ARBA" id="ARBA00048659"/>
    </source>
</evidence>
<dbReference type="GeneID" id="18816422"/>
<dbReference type="FunFam" id="1.10.510.10:FF:000572">
    <property type="entry name" value="Serine/threonine-protein kinase/endoribonuclease IRE1"/>
    <property type="match status" value="1"/>
</dbReference>
<sequence>MGPMWLLSTFLVFLAALCLAETITLRSPAVRDNALSAHIDARAKAGHRLFRTPKNHVAGEDSDVEDVQLLDIVLVASVDGKLHALNRSSGQTLWSMSSSPLGAPSTLAPLVRTTHATVDPDLTDDDFDHQELYVIEPQTGDIYVMATPTSPLQRLSFSMSQLVDMSPFSFAREEDKRVFVGKKETSLLSVELETGRVRAISSECPWDPFEDLTSHDDLEVDLDELEDVLPPKPKSGSTEVFIGRTDYHISIYTRPLNPSGRRAPVQNLSFSTYGPNNQDNALQSLYRRTADDTYIDSLPNGRIFSFKARNSDNPESYIRRDPQALWGLSFDNPIVAVFDILTSPHRPQPFVLLQPRPAIEDVLRGVDPASALTLNQILDPDAAYVGLVEETGSLFVMSAERFPLIAFSDTHYSPGLKLIDPPSDSDTIRDLPDKIDAITQSRKHRELCASDPYNRKCLTGKRPLDSSGHSSRQLPGVPSVLLPPGQGTDSDNSVDTDGTLPRLLSAAVSFLLALVVGTVWVIKTKAIRIYVALEPKEQIKHPQTPVGTRPAISPPQASIIEASSAPSDIPKEPLNTQDVREDGSHENKTPQQVIAVIDTEPPSIAADSLKPAVKFAETSEVPQLIDGVAESQKENGDAEESEREGDGEVDATPKKRKPPRRKRGKKGKGTSAANGGNIDETEKDEIPEEGRGKEDGIMLEQRDAGGLPPATLVITQSPDVPSTVPSLVVSDTILGFGSHGTVVFKGSLQGRSVAVKRLLRDFVTLASREVSILQESDDHANVIRYYYQETHANFLYIALELCPASLADIIESPDQFRDIAIAFDPKRALRQIASGLRHLHSLKIVHRDIKPQNILVSGPKKGAGKDGGHRMLISDFGLCKKLDVDQTSFLPTAHGAMAAGTVGWRAPEILRGEVKLDDTMGDDHSQSSRGSVGTSSNGTATGKPTRLTKSVDIFALGCLFFYTLTNGGHPFGDRFERESNIFKNSKCLDGLERFGEEGSEAVDLISSMLDPEAYKRPDTTTCLLHPFFWDPARRLTFLQDASDRFEIMCRDPRDQNLIILETGAFDVVGNDWHSRLDKGFIENLGKFRKYDGKSVQDLLRALRNKKHHYQDLPDNVKRSLGPMPEGFLSYFTRRFPRLFLHVHSVISETSLHHESMFRSYFELAD</sequence>
<feature type="region of interest" description="Disordered" evidence="19">
    <location>
        <begin position="621"/>
        <end position="692"/>
    </location>
</feature>
<dbReference type="InterPro" id="IPR011009">
    <property type="entry name" value="Kinase-like_dom_sf"/>
</dbReference>
<dbReference type="FunFam" id="1.20.1440.180:FF:000002">
    <property type="entry name" value="Serine/threonine-protein kinase/endoribonuclease IRE1"/>
    <property type="match status" value="1"/>
</dbReference>
<dbReference type="SMART" id="SM00220">
    <property type="entry name" value="S_TKc"/>
    <property type="match status" value="1"/>
</dbReference>
<reference evidence="23" key="1">
    <citation type="submission" date="2011-04" db="EMBL/GenBank/DDBJ databases">
        <title>Evolution of plant cell wall degrading machinery underlies the functional diversity of forest fungi.</title>
        <authorList>
            <consortium name="US DOE Joint Genome Institute (JGI-PGF)"/>
            <person name="Eastwood D.C."/>
            <person name="Floudas D."/>
            <person name="Binder M."/>
            <person name="Majcherczyk A."/>
            <person name="Schneider P."/>
            <person name="Aerts A."/>
            <person name="Asiegbu F.O."/>
            <person name="Baker S.E."/>
            <person name="Barry K."/>
            <person name="Bendiksby M."/>
            <person name="Blumentritt M."/>
            <person name="Coutinho P.M."/>
            <person name="Cullen D."/>
            <person name="Cullen D."/>
            <person name="Gathman A."/>
            <person name="Goodell B."/>
            <person name="Henrissat B."/>
            <person name="Ihrmark K."/>
            <person name="Kauserud H."/>
            <person name="Kohler A."/>
            <person name="LaButti K."/>
            <person name="Lapidus A."/>
            <person name="Lavin J.L."/>
            <person name="Lee Y.-H."/>
            <person name="Lindquist E."/>
            <person name="Lilly W."/>
            <person name="Lucas S."/>
            <person name="Morin E."/>
            <person name="Murat C."/>
            <person name="Oguiza J.A."/>
            <person name="Park J."/>
            <person name="Pisabarro A.G."/>
            <person name="Riley R."/>
            <person name="Rosling A."/>
            <person name="Salamov A."/>
            <person name="Schmidt O."/>
            <person name="Schmutz J."/>
            <person name="Skrede I."/>
            <person name="Stenlid J."/>
            <person name="Wiebenga A."/>
            <person name="Xie X."/>
            <person name="Kues U."/>
            <person name="Hibbett D.S."/>
            <person name="Hoffmeister D."/>
            <person name="Hogberg N."/>
            <person name="Martin F."/>
            <person name="Grigoriev I.V."/>
            <person name="Watkinson S.C."/>
        </authorList>
    </citation>
    <scope>NUCLEOTIDE SEQUENCE</scope>
    <source>
        <strain evidence="23">S7.9</strain>
    </source>
</reference>
<dbReference type="PANTHER" id="PTHR13954">
    <property type="entry name" value="IRE1-RELATED"/>
    <property type="match status" value="1"/>
</dbReference>
<dbReference type="GO" id="GO:0016787">
    <property type="term" value="F:hydrolase activity"/>
    <property type="evidence" value="ECO:0007669"/>
    <property type="project" value="UniProtKB-KW"/>
</dbReference>
<comment type="catalytic activity">
    <reaction evidence="18">
        <text>L-seryl-[protein] + ATP = O-phospho-L-seryl-[protein] + ADP + H(+)</text>
        <dbReference type="Rhea" id="RHEA:17989"/>
        <dbReference type="Rhea" id="RHEA-COMP:9863"/>
        <dbReference type="Rhea" id="RHEA-COMP:11604"/>
        <dbReference type="ChEBI" id="CHEBI:15378"/>
        <dbReference type="ChEBI" id="CHEBI:29999"/>
        <dbReference type="ChEBI" id="CHEBI:30616"/>
        <dbReference type="ChEBI" id="CHEBI:83421"/>
        <dbReference type="ChEBI" id="CHEBI:456216"/>
        <dbReference type="EC" id="2.7.11.1"/>
    </reaction>
    <physiologicalReaction direction="left-to-right" evidence="18">
        <dbReference type="Rhea" id="RHEA:17990"/>
    </physiologicalReaction>
</comment>
<dbReference type="FunFam" id="3.30.200.20:FF:000077">
    <property type="entry name" value="Putative Serine/threonine-protein kinase/endoribonuclease IRE1"/>
    <property type="match status" value="1"/>
</dbReference>
<evidence type="ECO:0000259" key="22">
    <source>
        <dbReference type="PROSITE" id="PS51392"/>
    </source>
</evidence>
<evidence type="ECO:0000256" key="20">
    <source>
        <dbReference type="SAM" id="SignalP"/>
    </source>
</evidence>
<evidence type="ECO:0000256" key="19">
    <source>
        <dbReference type="SAM" id="MobiDB-lite"/>
    </source>
</evidence>
<evidence type="ECO:0000256" key="15">
    <source>
        <dbReference type="ARBA" id="ARBA00023136"/>
    </source>
</evidence>
<feature type="domain" description="KEN" evidence="22">
    <location>
        <begin position="1031"/>
        <end position="1163"/>
    </location>
</feature>
<dbReference type="PROSITE" id="PS50011">
    <property type="entry name" value="PROTEIN_KINASE_DOM"/>
    <property type="match status" value="1"/>
</dbReference>
<keyword evidence="13" id="KW-0460">Magnesium</keyword>
<dbReference type="InterPro" id="IPR010513">
    <property type="entry name" value="KEN_dom"/>
</dbReference>
<evidence type="ECO:0000259" key="21">
    <source>
        <dbReference type="PROSITE" id="PS50011"/>
    </source>
</evidence>
<evidence type="ECO:0000256" key="9">
    <source>
        <dbReference type="ARBA" id="ARBA00022741"/>
    </source>
</evidence>
<dbReference type="SMART" id="SM00564">
    <property type="entry name" value="PQQ"/>
    <property type="match status" value="2"/>
</dbReference>
<keyword evidence="5" id="KW-0808">Transferase</keyword>
<feature type="chain" id="PRO_5003381572" description="non-specific serine/threonine protein kinase" evidence="20">
    <location>
        <begin position="21"/>
        <end position="1165"/>
    </location>
</feature>
<feature type="compositionally biased region" description="Basic and acidic residues" evidence="19">
    <location>
        <begin position="917"/>
        <end position="926"/>
    </location>
</feature>
<keyword evidence="10" id="KW-0418">Kinase</keyword>
<dbReference type="InterPro" id="IPR038357">
    <property type="entry name" value="KEN_sf"/>
</dbReference>
<dbReference type="GO" id="GO:0036498">
    <property type="term" value="P:IRE1-mediated unfolded protein response"/>
    <property type="evidence" value="ECO:0007669"/>
    <property type="project" value="TreeGrafter"/>
</dbReference>
<dbReference type="PROSITE" id="PS00108">
    <property type="entry name" value="PROTEIN_KINASE_ST"/>
    <property type="match status" value="1"/>
</dbReference>
<feature type="region of interest" description="Disordered" evidence="19">
    <location>
        <begin position="459"/>
        <end position="496"/>
    </location>
</feature>
<evidence type="ECO:0000313" key="23">
    <source>
        <dbReference type="EMBL" id="EGO26765.1"/>
    </source>
</evidence>
<dbReference type="SMART" id="SM00580">
    <property type="entry name" value="PUG"/>
    <property type="match status" value="1"/>
</dbReference>
<feature type="compositionally biased region" description="Acidic residues" evidence="19">
    <location>
        <begin position="637"/>
        <end position="649"/>
    </location>
</feature>
<dbReference type="SUPFAM" id="SSF56112">
    <property type="entry name" value="Protein kinase-like (PK-like)"/>
    <property type="match status" value="1"/>
</dbReference>
<dbReference type="Gene3D" id="1.20.1440.180">
    <property type="entry name" value="KEN domain"/>
    <property type="match status" value="1"/>
</dbReference>
<dbReference type="KEGG" id="sla:SERLADRAFT_447884"/>
<dbReference type="InterPro" id="IPR000719">
    <property type="entry name" value="Prot_kinase_dom"/>
</dbReference>
<organism>
    <name type="scientific">Serpula lacrymans var. lacrymans (strain S7.9)</name>
    <name type="common">Dry rot fungus</name>
    <dbReference type="NCBI Taxonomy" id="578457"/>
    <lineage>
        <taxon>Eukaryota</taxon>
        <taxon>Fungi</taxon>
        <taxon>Dikarya</taxon>
        <taxon>Basidiomycota</taxon>
        <taxon>Agaricomycotina</taxon>
        <taxon>Agaricomycetes</taxon>
        <taxon>Agaricomycetidae</taxon>
        <taxon>Boletales</taxon>
        <taxon>Coniophorineae</taxon>
        <taxon>Serpulaceae</taxon>
        <taxon>Serpula</taxon>
    </lineage>
</organism>
<keyword evidence="14" id="KW-1133">Transmembrane helix</keyword>
<evidence type="ECO:0000256" key="6">
    <source>
        <dbReference type="ARBA" id="ARBA00022692"/>
    </source>
</evidence>
<dbReference type="EC" id="2.7.11.1" evidence="3"/>
<feature type="compositionally biased region" description="Low complexity" evidence="19">
    <location>
        <begin position="473"/>
        <end position="487"/>
    </location>
</feature>
<keyword evidence="9" id="KW-0547">Nucleotide-binding</keyword>
<dbReference type="SUPFAM" id="SSF50998">
    <property type="entry name" value="Quinoprotein alcohol dehydrogenase-like"/>
    <property type="match status" value="1"/>
</dbReference>
<dbReference type="GO" id="GO:0004674">
    <property type="term" value="F:protein serine/threonine kinase activity"/>
    <property type="evidence" value="ECO:0007669"/>
    <property type="project" value="UniProtKB-KW"/>
</dbReference>